<dbReference type="AlphaFoldDB" id="A0A5J4ZGP5"/>
<keyword evidence="3" id="KW-1185">Reference proteome</keyword>
<dbReference type="EMBL" id="CM018051">
    <property type="protein sequence ID" value="KAA8516511.1"/>
    <property type="molecule type" value="Genomic_DNA"/>
</dbReference>
<feature type="compositionally biased region" description="Basic and acidic residues" evidence="1">
    <location>
        <begin position="194"/>
        <end position="203"/>
    </location>
</feature>
<evidence type="ECO:0000313" key="2">
    <source>
        <dbReference type="EMBL" id="KAA8516511.1"/>
    </source>
</evidence>
<dbReference type="Proteomes" id="UP000325577">
    <property type="component" value="Linkage Group LG8"/>
</dbReference>
<sequence>MAASWVLHVSTSWPSVTNLSGLNGPAKQKPDTSNGPLVFPSEVVSTKKLECDAGSRSMVAEESWDVHCGGNLDPSESNIQYFDENCRTTVIGKDAAPPTITSSVELNKQSCGSGSDKDGNLVVDGKLQSLCSKLSISVHTNLEDEYSTSISLNSSSMKPPGNQCSQLDSSSQQSEPMTSAALMEATTTTIAECAPKEDDSLGF</sequence>
<name>A0A5J4ZGP5_9ASTE</name>
<proteinExistence type="predicted"/>
<protein>
    <submittedName>
        <fullName evidence="2">Uncharacterized protein</fullName>
    </submittedName>
</protein>
<reference evidence="2 3" key="1">
    <citation type="submission" date="2019-09" db="EMBL/GenBank/DDBJ databases">
        <title>A chromosome-level genome assembly of the Chinese tupelo Nyssa sinensis.</title>
        <authorList>
            <person name="Yang X."/>
            <person name="Kang M."/>
            <person name="Yang Y."/>
            <person name="Xiong H."/>
            <person name="Wang M."/>
            <person name="Zhang Z."/>
            <person name="Wang Z."/>
            <person name="Wu H."/>
            <person name="Ma T."/>
            <person name="Liu J."/>
            <person name="Xi Z."/>
        </authorList>
    </citation>
    <scope>NUCLEOTIDE SEQUENCE [LARGE SCALE GENOMIC DNA]</scope>
    <source>
        <strain evidence="2">J267</strain>
        <tissue evidence="2">Leaf</tissue>
    </source>
</reference>
<organism evidence="2 3">
    <name type="scientific">Nyssa sinensis</name>
    <dbReference type="NCBI Taxonomy" id="561372"/>
    <lineage>
        <taxon>Eukaryota</taxon>
        <taxon>Viridiplantae</taxon>
        <taxon>Streptophyta</taxon>
        <taxon>Embryophyta</taxon>
        <taxon>Tracheophyta</taxon>
        <taxon>Spermatophyta</taxon>
        <taxon>Magnoliopsida</taxon>
        <taxon>eudicotyledons</taxon>
        <taxon>Gunneridae</taxon>
        <taxon>Pentapetalae</taxon>
        <taxon>asterids</taxon>
        <taxon>Cornales</taxon>
        <taxon>Nyssaceae</taxon>
        <taxon>Nyssa</taxon>
    </lineage>
</organism>
<feature type="region of interest" description="Disordered" evidence="1">
    <location>
        <begin position="151"/>
        <end position="203"/>
    </location>
</feature>
<gene>
    <name evidence="2" type="ORF">F0562_016983</name>
</gene>
<evidence type="ECO:0000256" key="1">
    <source>
        <dbReference type="SAM" id="MobiDB-lite"/>
    </source>
</evidence>
<feature type="compositionally biased region" description="Low complexity" evidence="1">
    <location>
        <begin position="163"/>
        <end position="174"/>
    </location>
</feature>
<evidence type="ECO:0000313" key="3">
    <source>
        <dbReference type="Proteomes" id="UP000325577"/>
    </source>
</evidence>
<accession>A0A5J4ZGP5</accession>